<feature type="non-terminal residue" evidence="2">
    <location>
        <position position="1"/>
    </location>
</feature>
<dbReference type="Gene3D" id="3.40.710.10">
    <property type="entry name" value="DD-peptidase/beta-lactamase superfamily"/>
    <property type="match status" value="1"/>
</dbReference>
<dbReference type="Pfam" id="PF00144">
    <property type="entry name" value="Beta-lactamase"/>
    <property type="match status" value="1"/>
</dbReference>
<dbReference type="InterPro" id="IPR001466">
    <property type="entry name" value="Beta-lactam-related"/>
</dbReference>
<dbReference type="EMBL" id="RHHR01000055">
    <property type="protein sequence ID" value="RNB67166.1"/>
    <property type="molecule type" value="Genomic_DNA"/>
</dbReference>
<protein>
    <submittedName>
        <fullName evidence="2">Serine hydrolase</fullName>
    </submittedName>
</protein>
<dbReference type="InterPro" id="IPR012338">
    <property type="entry name" value="Beta-lactam/transpept-like"/>
</dbReference>
<dbReference type="AlphaFoldDB" id="A0A3M8BUU6"/>
<feature type="non-terminal residue" evidence="2">
    <location>
        <position position="179"/>
    </location>
</feature>
<gene>
    <name evidence="2" type="ORF">EDM52_22955</name>
</gene>
<sequence length="179" mass="19943">EELAKLDQVTVPYVKNAITHQIEEVPWPTLGVYEVGGGVRSNVLDLLKYGHMYFQDRYLDKMWQPVHRVARNAFYGYALRSTPDYGGVTLVKHGGGQPGVSSCFGFVPEEELVVAVLTNLSHVPAEQLWLAAVNTALGLPLEQKENIEPDYDASLEELQRMIGIYRSAEGGHVRIFLDG</sequence>
<dbReference type="OrthoDB" id="9803467at2"/>
<dbReference type="RefSeq" id="WP_148038799.1">
    <property type="nucleotide sequence ID" value="NZ_RHHR01000055.1"/>
</dbReference>
<keyword evidence="2" id="KW-0378">Hydrolase</keyword>
<proteinExistence type="predicted"/>
<dbReference type="Proteomes" id="UP000282028">
    <property type="component" value="Unassembled WGS sequence"/>
</dbReference>
<evidence type="ECO:0000313" key="2">
    <source>
        <dbReference type="EMBL" id="RNB67166.1"/>
    </source>
</evidence>
<accession>A0A3M8BUU6</accession>
<keyword evidence="3" id="KW-1185">Reference proteome</keyword>
<feature type="domain" description="Beta-lactamase-related" evidence="1">
    <location>
        <begin position="32"/>
        <end position="129"/>
    </location>
</feature>
<dbReference type="SUPFAM" id="SSF56601">
    <property type="entry name" value="beta-lactamase/transpeptidase-like"/>
    <property type="match status" value="1"/>
</dbReference>
<evidence type="ECO:0000259" key="1">
    <source>
        <dbReference type="Pfam" id="PF00144"/>
    </source>
</evidence>
<dbReference type="GO" id="GO:0016787">
    <property type="term" value="F:hydrolase activity"/>
    <property type="evidence" value="ECO:0007669"/>
    <property type="project" value="UniProtKB-KW"/>
</dbReference>
<comment type="caution">
    <text evidence="2">The sequence shown here is derived from an EMBL/GenBank/DDBJ whole genome shotgun (WGS) entry which is preliminary data.</text>
</comment>
<name>A0A3M8BUU6_9BACL</name>
<reference evidence="2 3" key="1">
    <citation type="submission" date="2018-10" db="EMBL/GenBank/DDBJ databases">
        <title>Phylogenomics of Brevibacillus.</title>
        <authorList>
            <person name="Dunlap C."/>
        </authorList>
    </citation>
    <scope>NUCLEOTIDE SEQUENCE [LARGE SCALE GENOMIC DNA]</scope>
    <source>
        <strain evidence="2 3">JCM 12215</strain>
    </source>
</reference>
<evidence type="ECO:0000313" key="3">
    <source>
        <dbReference type="Proteomes" id="UP000282028"/>
    </source>
</evidence>
<organism evidence="2 3">
    <name type="scientific">Brevibacillus invocatus</name>
    <dbReference type="NCBI Taxonomy" id="173959"/>
    <lineage>
        <taxon>Bacteria</taxon>
        <taxon>Bacillati</taxon>
        <taxon>Bacillota</taxon>
        <taxon>Bacilli</taxon>
        <taxon>Bacillales</taxon>
        <taxon>Paenibacillaceae</taxon>
        <taxon>Brevibacillus</taxon>
    </lineage>
</organism>